<evidence type="ECO:0000313" key="2">
    <source>
        <dbReference type="EMBL" id="AFJ26449.1"/>
    </source>
</evidence>
<gene>
    <name evidence="2" type="ORF">Spaf_1478</name>
</gene>
<dbReference type="InterPro" id="IPR058121">
    <property type="entry name" value="WalJ/YycJ"/>
</dbReference>
<dbReference type="InterPro" id="IPR052533">
    <property type="entry name" value="WalJ/YycJ-like"/>
</dbReference>
<dbReference type="InterPro" id="IPR036866">
    <property type="entry name" value="RibonucZ/Hydroxyglut_hydro"/>
</dbReference>
<protein>
    <submittedName>
        <fullName evidence="2">Metallo-beta-lactamase superfamily protein</fullName>
    </submittedName>
</protein>
<dbReference type="PANTHER" id="PTHR47619:SF1">
    <property type="entry name" value="EXODEOXYRIBONUCLEASE WALJ"/>
    <property type="match status" value="1"/>
</dbReference>
<evidence type="ECO:0000259" key="1">
    <source>
        <dbReference type="SMART" id="SM00849"/>
    </source>
</evidence>
<dbReference type="Proteomes" id="UP000002865">
    <property type="component" value="Chromosome"/>
</dbReference>
<reference evidence="2 3" key="1">
    <citation type="journal article" date="2012" name="PLoS ONE">
        <title>Complete Genome and Transcriptomes of Streptococcus parasanguinis FW213: Phylogenic Relations and Potential Virulence Mechanisms.</title>
        <authorList>
            <person name="Geng J."/>
            <person name="Chiu C.H."/>
            <person name="Tang P."/>
            <person name="Chen Y."/>
            <person name="Shieh H.R."/>
            <person name="Hu S."/>
            <person name="Chen Y.Y."/>
        </authorList>
    </citation>
    <scope>NUCLEOTIDE SEQUENCE [LARGE SCALE GENOMIC DNA]</scope>
    <source>
        <strain evidence="2 3">FW213</strain>
    </source>
</reference>
<dbReference type="Pfam" id="PF12706">
    <property type="entry name" value="Lactamase_B_2"/>
    <property type="match status" value="1"/>
</dbReference>
<dbReference type="Gene3D" id="3.60.15.10">
    <property type="entry name" value="Ribonuclease Z/Hydroxyacylglutathione hydrolase-like"/>
    <property type="match status" value="1"/>
</dbReference>
<dbReference type="CDD" id="cd07733">
    <property type="entry name" value="YycJ-like_MBL-fold"/>
    <property type="match status" value="1"/>
</dbReference>
<sequence length="302" mass="33513">MNMARDLPLPLSCRTTKTLLKTTGIQKRKNKESMTEEGFKYSILASGSSGNSFYLETPKKKLLIDAGLSGKKITGLLAEIDRKPEDLDAILITHEHSDHIHGVGVLARKYGMDLYANEATWKAMEGTKYLGKVDDAQKHIFEMGKTKTFGDIDIESFGVSHDAAAPQFYRFMKDGKSFVMLTDTGYVSDRLAGIVADADGYLIESNHDVEILRAGSYAWRLKQRILSDLGHLSNEDGADAMIRTLGNRTKKIYLGHLSKENNIKELAHMTMENQLARADLAVGHDFEVLDTSPDTATPLTKI</sequence>
<evidence type="ECO:0000313" key="3">
    <source>
        <dbReference type="Proteomes" id="UP000002865"/>
    </source>
</evidence>
<dbReference type="PANTHER" id="PTHR47619">
    <property type="entry name" value="METALLO-HYDROLASE YYCJ-RELATED"/>
    <property type="match status" value="1"/>
</dbReference>
<dbReference type="HOGENOM" id="CLU_073253_0_0_9"/>
<dbReference type="InterPro" id="IPR001279">
    <property type="entry name" value="Metallo-B-lactamas"/>
</dbReference>
<dbReference type="EMBL" id="CP003122">
    <property type="protein sequence ID" value="AFJ26449.1"/>
    <property type="molecule type" value="Genomic_DNA"/>
</dbReference>
<dbReference type="PATRIC" id="fig|1114965.3.peg.1421"/>
<dbReference type="SUPFAM" id="SSF56281">
    <property type="entry name" value="Metallo-hydrolase/oxidoreductase"/>
    <property type="match status" value="1"/>
</dbReference>
<dbReference type="eggNOG" id="COG1235">
    <property type="taxonomic scope" value="Bacteria"/>
</dbReference>
<feature type="domain" description="Metallo-beta-lactamase" evidence="1">
    <location>
        <begin position="49"/>
        <end position="229"/>
    </location>
</feature>
<dbReference type="PaxDb" id="1114965-Spaf_1478"/>
<name>I1ZN25_STRPA</name>
<dbReference type="AlphaFoldDB" id="I1ZN25"/>
<dbReference type="STRING" id="1114965.Spaf_1478"/>
<accession>I1ZN25</accession>
<dbReference type="SMART" id="SM00849">
    <property type="entry name" value="Lactamase_B"/>
    <property type="match status" value="1"/>
</dbReference>
<organism evidence="2 3">
    <name type="scientific">Streptococcus parasanguinis FW213</name>
    <dbReference type="NCBI Taxonomy" id="1114965"/>
    <lineage>
        <taxon>Bacteria</taxon>
        <taxon>Bacillati</taxon>
        <taxon>Bacillota</taxon>
        <taxon>Bacilli</taxon>
        <taxon>Lactobacillales</taxon>
        <taxon>Streptococcaceae</taxon>
        <taxon>Streptococcus</taxon>
    </lineage>
</organism>
<proteinExistence type="predicted"/>
<dbReference type="KEGG" id="scf:Spaf_1478"/>